<keyword evidence="2" id="KW-0479">Metal-binding</keyword>
<reference evidence="5 6" key="1">
    <citation type="submission" date="2021-05" db="EMBL/GenBank/DDBJ databases">
        <title>Comparative genomic studies on the polysaccharide-degrading batcterial strains of the Flammeovirga genus.</title>
        <authorList>
            <person name="Zewei F."/>
            <person name="Zheng Z."/>
            <person name="Yu L."/>
            <person name="Ruyue G."/>
            <person name="Yanhong M."/>
            <person name="Yuanyuan C."/>
            <person name="Jingyan G."/>
            <person name="Wenjun H."/>
        </authorList>
    </citation>
    <scope>NUCLEOTIDE SEQUENCE [LARGE SCALE GENOMIC DNA]</scope>
    <source>
        <strain evidence="5 6">YS10</strain>
    </source>
</reference>
<evidence type="ECO:0000313" key="5">
    <source>
        <dbReference type="EMBL" id="QWG10280.1"/>
    </source>
</evidence>
<proteinExistence type="inferred from homology"/>
<name>A0ABX8H4Z7_9BACT</name>
<dbReference type="PROSITE" id="PS00523">
    <property type="entry name" value="SULFATASE_1"/>
    <property type="match status" value="1"/>
</dbReference>
<accession>A0ABX8H4Z7</accession>
<dbReference type="InterPro" id="IPR017850">
    <property type="entry name" value="Alkaline_phosphatase_core_sf"/>
</dbReference>
<dbReference type="Pfam" id="PF00884">
    <property type="entry name" value="Sulfatase"/>
    <property type="match status" value="1"/>
</dbReference>
<sequence length="535" mass="62013">MRHLLSQLFLLLLLTTTLFGQKKSSDKTNLLFIITDQQRFDAIGKAGTFKFLKTPNIDKLADEGAYFTNAYTPCAVCAPARTSILTGQTVENHGVRKNDYAYNAPDEGNYCNLPSFDQVLIENGYYGEYLGKYHSPIHLTEGYSEFAYKKNKHNVYTLKNKKTYQDKVVAYLNTQGKKVTDYDLKDKFFKNYYTPDPIDMRYKKGDDYRRTHVVSHKEMKISQPDGHGKLHLPDNLSLTNYQTETLRKALKRASKQEKPFNLTVSYFFPHSPMLPTEPWYSMYNPEDMPIPESIKDDMKTSPYKNGNNRKSMPEYSDPEKVKYMMSNYFGLISEIDHYLGKIISDLEKYDMDENTLIIFTSDHGEMLGAHGMREKNVFYEESAHIPLIMWYPGRIQPTKVTSPVSLIDLYPTIMDYLDVEGGTRDGASLRTIIEGKEVRKYTVTEWDYNGPKQPNYMVVSNDGWKFITSYSTDRPDLDVLYNLNDDPNEVVNLIRDNPNANQYKNKVEELKGYLIEWLEKNNSSRVNLIKNRTIL</sequence>
<protein>
    <submittedName>
        <fullName evidence="5">Sulfatase-like hydrolase/transferase</fullName>
    </submittedName>
</protein>
<dbReference type="EMBL" id="CP076129">
    <property type="protein sequence ID" value="QWG10280.1"/>
    <property type="molecule type" value="Genomic_DNA"/>
</dbReference>
<keyword evidence="6" id="KW-1185">Reference proteome</keyword>
<dbReference type="Gene3D" id="3.40.720.10">
    <property type="entry name" value="Alkaline Phosphatase, subunit A"/>
    <property type="match status" value="1"/>
</dbReference>
<evidence type="ECO:0000259" key="4">
    <source>
        <dbReference type="Pfam" id="PF00884"/>
    </source>
</evidence>
<dbReference type="InterPro" id="IPR000917">
    <property type="entry name" value="Sulfatase_N"/>
</dbReference>
<dbReference type="RefSeq" id="WP_158631174.1">
    <property type="nucleotide sequence ID" value="NZ_CP076129.1"/>
</dbReference>
<evidence type="ECO:0000256" key="1">
    <source>
        <dbReference type="ARBA" id="ARBA00008779"/>
    </source>
</evidence>
<dbReference type="Proteomes" id="UP000682802">
    <property type="component" value="Chromosome 2"/>
</dbReference>
<evidence type="ECO:0000313" key="6">
    <source>
        <dbReference type="Proteomes" id="UP000682802"/>
    </source>
</evidence>
<dbReference type="PANTHER" id="PTHR45953:SF1">
    <property type="entry name" value="IDURONATE 2-SULFATASE"/>
    <property type="match status" value="1"/>
</dbReference>
<dbReference type="PANTHER" id="PTHR45953">
    <property type="entry name" value="IDURONATE 2-SULFATASE"/>
    <property type="match status" value="1"/>
</dbReference>
<organism evidence="5 6">
    <name type="scientific">Flammeovirga kamogawensis</name>
    <dbReference type="NCBI Taxonomy" id="373891"/>
    <lineage>
        <taxon>Bacteria</taxon>
        <taxon>Pseudomonadati</taxon>
        <taxon>Bacteroidota</taxon>
        <taxon>Cytophagia</taxon>
        <taxon>Cytophagales</taxon>
        <taxon>Flammeovirgaceae</taxon>
        <taxon>Flammeovirga</taxon>
    </lineage>
</organism>
<dbReference type="SUPFAM" id="SSF53649">
    <property type="entry name" value="Alkaline phosphatase-like"/>
    <property type="match status" value="1"/>
</dbReference>
<feature type="domain" description="Sulfatase N-terminal" evidence="4">
    <location>
        <begin position="29"/>
        <end position="419"/>
    </location>
</feature>
<dbReference type="InterPro" id="IPR024607">
    <property type="entry name" value="Sulfatase_CS"/>
</dbReference>
<comment type="similarity">
    <text evidence="1">Belongs to the sulfatase family.</text>
</comment>
<evidence type="ECO:0000256" key="2">
    <source>
        <dbReference type="ARBA" id="ARBA00022723"/>
    </source>
</evidence>
<evidence type="ECO:0000256" key="3">
    <source>
        <dbReference type="ARBA" id="ARBA00022801"/>
    </source>
</evidence>
<keyword evidence="3" id="KW-0378">Hydrolase</keyword>
<gene>
    <name evidence="5" type="ORF">KM029_21595</name>
</gene>